<sequence length="62" mass="6575">MLETIGLPAVLKDTTGTSSRGVWLVRDEGALRAALTAASHTPLKGRLFAEPLASGPLYSRRP</sequence>
<proteinExistence type="predicted"/>
<protein>
    <submittedName>
        <fullName evidence="1">Uncharacterized protein</fullName>
    </submittedName>
</protein>
<dbReference type="Gene3D" id="3.30.470.20">
    <property type="entry name" value="ATP-grasp fold, B domain"/>
    <property type="match status" value="1"/>
</dbReference>
<organism evidence="1 2">
    <name type="scientific">Streptomyces litchfieldiae</name>
    <dbReference type="NCBI Taxonomy" id="3075543"/>
    <lineage>
        <taxon>Bacteria</taxon>
        <taxon>Bacillati</taxon>
        <taxon>Actinomycetota</taxon>
        <taxon>Actinomycetes</taxon>
        <taxon>Kitasatosporales</taxon>
        <taxon>Streptomycetaceae</taxon>
        <taxon>Streptomyces</taxon>
    </lineage>
</organism>
<evidence type="ECO:0000313" key="1">
    <source>
        <dbReference type="EMBL" id="MDT0346429.1"/>
    </source>
</evidence>
<comment type="caution">
    <text evidence="1">The sequence shown here is derived from an EMBL/GenBank/DDBJ whole genome shotgun (WGS) entry which is preliminary data.</text>
</comment>
<evidence type="ECO:0000313" key="2">
    <source>
        <dbReference type="Proteomes" id="UP001183246"/>
    </source>
</evidence>
<accession>A0ABU2MXT7</accession>
<dbReference type="EMBL" id="JAVREL010000020">
    <property type="protein sequence ID" value="MDT0346429.1"/>
    <property type="molecule type" value="Genomic_DNA"/>
</dbReference>
<dbReference type="Proteomes" id="UP001183246">
    <property type="component" value="Unassembled WGS sequence"/>
</dbReference>
<dbReference type="SUPFAM" id="SSF56059">
    <property type="entry name" value="Glutathione synthetase ATP-binding domain-like"/>
    <property type="match status" value="1"/>
</dbReference>
<keyword evidence="2" id="KW-1185">Reference proteome</keyword>
<name>A0ABU2MXT7_9ACTN</name>
<reference evidence="2" key="1">
    <citation type="submission" date="2023-07" db="EMBL/GenBank/DDBJ databases">
        <title>30 novel species of actinomycetes from the DSMZ collection.</title>
        <authorList>
            <person name="Nouioui I."/>
        </authorList>
    </citation>
    <scope>NUCLEOTIDE SEQUENCE [LARGE SCALE GENOMIC DNA]</scope>
    <source>
        <strain evidence="2">DSM 44938</strain>
    </source>
</reference>
<gene>
    <name evidence="1" type="ORF">RM590_28165</name>
</gene>